<protein>
    <submittedName>
        <fullName evidence="1">Uncharacterized protein</fullName>
    </submittedName>
</protein>
<dbReference type="Gramene" id="PRQ35709">
    <property type="protein sequence ID" value="PRQ35709"/>
    <property type="gene ID" value="RchiOBHm_Chr5g0082921"/>
</dbReference>
<dbReference type="Proteomes" id="UP000238479">
    <property type="component" value="Chromosome 5"/>
</dbReference>
<dbReference type="AlphaFoldDB" id="A0A2P6QNE0"/>
<name>A0A2P6QNE0_ROSCH</name>
<comment type="caution">
    <text evidence="1">The sequence shown here is derived from an EMBL/GenBank/DDBJ whole genome shotgun (WGS) entry which is preliminary data.</text>
</comment>
<keyword evidence="2" id="KW-1185">Reference proteome</keyword>
<reference evidence="1 2" key="1">
    <citation type="journal article" date="2018" name="Nat. Genet.">
        <title>The Rosa genome provides new insights in the design of modern roses.</title>
        <authorList>
            <person name="Bendahmane M."/>
        </authorList>
    </citation>
    <scope>NUCLEOTIDE SEQUENCE [LARGE SCALE GENOMIC DNA]</scope>
    <source>
        <strain evidence="2">cv. Old Blush</strain>
    </source>
</reference>
<dbReference type="EMBL" id="PDCK01000043">
    <property type="protein sequence ID" value="PRQ35709.1"/>
    <property type="molecule type" value="Genomic_DNA"/>
</dbReference>
<gene>
    <name evidence="1" type="ORF">RchiOBHm_Chr5g0082921</name>
</gene>
<evidence type="ECO:0000313" key="2">
    <source>
        <dbReference type="Proteomes" id="UP000238479"/>
    </source>
</evidence>
<sequence length="41" mass="4359">MIISETGYYNSRSGSGCVFSVIGSIETSVKYCSETCLLDTG</sequence>
<accession>A0A2P6QNE0</accession>
<proteinExistence type="predicted"/>
<evidence type="ECO:0000313" key="1">
    <source>
        <dbReference type="EMBL" id="PRQ35709.1"/>
    </source>
</evidence>
<organism evidence="1 2">
    <name type="scientific">Rosa chinensis</name>
    <name type="common">China rose</name>
    <dbReference type="NCBI Taxonomy" id="74649"/>
    <lineage>
        <taxon>Eukaryota</taxon>
        <taxon>Viridiplantae</taxon>
        <taxon>Streptophyta</taxon>
        <taxon>Embryophyta</taxon>
        <taxon>Tracheophyta</taxon>
        <taxon>Spermatophyta</taxon>
        <taxon>Magnoliopsida</taxon>
        <taxon>eudicotyledons</taxon>
        <taxon>Gunneridae</taxon>
        <taxon>Pentapetalae</taxon>
        <taxon>rosids</taxon>
        <taxon>fabids</taxon>
        <taxon>Rosales</taxon>
        <taxon>Rosaceae</taxon>
        <taxon>Rosoideae</taxon>
        <taxon>Rosoideae incertae sedis</taxon>
        <taxon>Rosa</taxon>
    </lineage>
</organism>